<dbReference type="KEGG" id="cre:CHLRE_09g398556v5"/>
<keyword evidence="2" id="KW-1185">Reference proteome</keyword>
<protein>
    <submittedName>
        <fullName evidence="1">Uncharacterized protein</fullName>
    </submittedName>
</protein>
<dbReference type="EMBL" id="CM008970">
    <property type="protein sequence ID" value="PNW78413.1"/>
    <property type="molecule type" value="Genomic_DNA"/>
</dbReference>
<gene>
    <name evidence="1" type="ORF">CHLRE_09g398556v5</name>
</gene>
<sequence length="54" mass="5850">MCVAEGASKATWRRTARRRARSGAGAQVEAGRCLVRVFAGEHSTAQYVVGRTQQ</sequence>
<proteinExistence type="predicted"/>
<reference evidence="1 2" key="1">
    <citation type="journal article" date="2007" name="Science">
        <title>The Chlamydomonas genome reveals the evolution of key animal and plant functions.</title>
        <authorList>
            <person name="Merchant S.S."/>
            <person name="Prochnik S.E."/>
            <person name="Vallon O."/>
            <person name="Harris E.H."/>
            <person name="Karpowicz S.J."/>
            <person name="Witman G.B."/>
            <person name="Terry A."/>
            <person name="Salamov A."/>
            <person name="Fritz-Laylin L.K."/>
            <person name="Marechal-Drouard L."/>
            <person name="Marshall W.F."/>
            <person name="Qu L.H."/>
            <person name="Nelson D.R."/>
            <person name="Sanderfoot A.A."/>
            <person name="Spalding M.H."/>
            <person name="Kapitonov V.V."/>
            <person name="Ren Q."/>
            <person name="Ferris P."/>
            <person name="Lindquist E."/>
            <person name="Shapiro H."/>
            <person name="Lucas S.M."/>
            <person name="Grimwood J."/>
            <person name="Schmutz J."/>
            <person name="Cardol P."/>
            <person name="Cerutti H."/>
            <person name="Chanfreau G."/>
            <person name="Chen C.L."/>
            <person name="Cognat V."/>
            <person name="Croft M.T."/>
            <person name="Dent R."/>
            <person name="Dutcher S."/>
            <person name="Fernandez E."/>
            <person name="Fukuzawa H."/>
            <person name="Gonzalez-Ballester D."/>
            <person name="Gonzalez-Halphen D."/>
            <person name="Hallmann A."/>
            <person name="Hanikenne M."/>
            <person name="Hippler M."/>
            <person name="Inwood W."/>
            <person name="Jabbari K."/>
            <person name="Kalanon M."/>
            <person name="Kuras R."/>
            <person name="Lefebvre P.A."/>
            <person name="Lemaire S.D."/>
            <person name="Lobanov A.V."/>
            <person name="Lohr M."/>
            <person name="Manuell A."/>
            <person name="Meier I."/>
            <person name="Mets L."/>
            <person name="Mittag M."/>
            <person name="Mittelmeier T."/>
            <person name="Moroney J.V."/>
            <person name="Moseley J."/>
            <person name="Napoli C."/>
            <person name="Nedelcu A.M."/>
            <person name="Niyogi K."/>
            <person name="Novoselov S.V."/>
            <person name="Paulsen I.T."/>
            <person name="Pazour G."/>
            <person name="Purton S."/>
            <person name="Ral J.P."/>
            <person name="Riano-Pachon D.M."/>
            <person name="Riekhof W."/>
            <person name="Rymarquis L."/>
            <person name="Schroda M."/>
            <person name="Stern D."/>
            <person name="Umen J."/>
            <person name="Willows R."/>
            <person name="Wilson N."/>
            <person name="Zimmer S.L."/>
            <person name="Allmer J."/>
            <person name="Balk J."/>
            <person name="Bisova K."/>
            <person name="Chen C.J."/>
            <person name="Elias M."/>
            <person name="Gendler K."/>
            <person name="Hauser C."/>
            <person name="Lamb M.R."/>
            <person name="Ledford H."/>
            <person name="Long J.C."/>
            <person name="Minagawa J."/>
            <person name="Page M.D."/>
            <person name="Pan J."/>
            <person name="Pootakham W."/>
            <person name="Roje S."/>
            <person name="Rose A."/>
            <person name="Stahlberg E."/>
            <person name="Terauchi A.M."/>
            <person name="Yang P."/>
            <person name="Ball S."/>
            <person name="Bowler C."/>
            <person name="Dieckmann C.L."/>
            <person name="Gladyshev V.N."/>
            <person name="Green P."/>
            <person name="Jorgensen R."/>
            <person name="Mayfield S."/>
            <person name="Mueller-Roeber B."/>
            <person name="Rajamani S."/>
            <person name="Sayre R.T."/>
            <person name="Brokstein P."/>
            <person name="Dubchak I."/>
            <person name="Goodstein D."/>
            <person name="Hornick L."/>
            <person name="Huang Y.W."/>
            <person name="Jhaveri J."/>
            <person name="Luo Y."/>
            <person name="Martinez D."/>
            <person name="Ngau W.C."/>
            <person name="Otillar B."/>
            <person name="Poliakov A."/>
            <person name="Porter A."/>
            <person name="Szajkowski L."/>
            <person name="Werner G."/>
            <person name="Zhou K."/>
            <person name="Grigoriev I.V."/>
            <person name="Rokhsar D.S."/>
            <person name="Grossman A.R."/>
        </authorList>
    </citation>
    <scope>NUCLEOTIDE SEQUENCE [LARGE SCALE GENOMIC DNA]</scope>
    <source>
        <strain evidence="2">CC-503</strain>
    </source>
</reference>
<dbReference type="RefSeq" id="XP_042920856.1">
    <property type="nucleotide sequence ID" value="XM_043065898.1"/>
</dbReference>
<dbReference type="GeneID" id="66054736"/>
<dbReference type="AlphaFoldDB" id="A0A2K3DD17"/>
<dbReference type="InParanoid" id="A0A2K3DD17"/>
<organism evidence="1 2">
    <name type="scientific">Chlamydomonas reinhardtii</name>
    <name type="common">Chlamydomonas smithii</name>
    <dbReference type="NCBI Taxonomy" id="3055"/>
    <lineage>
        <taxon>Eukaryota</taxon>
        <taxon>Viridiplantae</taxon>
        <taxon>Chlorophyta</taxon>
        <taxon>core chlorophytes</taxon>
        <taxon>Chlorophyceae</taxon>
        <taxon>CS clade</taxon>
        <taxon>Chlamydomonadales</taxon>
        <taxon>Chlamydomonadaceae</taxon>
        <taxon>Chlamydomonas</taxon>
    </lineage>
</organism>
<name>A0A2K3DD17_CHLRE</name>
<accession>A0A2K3DD17</accession>
<evidence type="ECO:0000313" key="2">
    <source>
        <dbReference type="Proteomes" id="UP000006906"/>
    </source>
</evidence>
<dbReference type="Gramene" id="PNW78413">
    <property type="protein sequence ID" value="PNW78413"/>
    <property type="gene ID" value="CHLRE_09g398556v5"/>
</dbReference>
<dbReference type="Proteomes" id="UP000006906">
    <property type="component" value="Chromosome 9"/>
</dbReference>
<evidence type="ECO:0000313" key="1">
    <source>
        <dbReference type="EMBL" id="PNW78413.1"/>
    </source>
</evidence>